<keyword evidence="2" id="KW-1185">Reference proteome</keyword>
<organism evidence="1 2">
    <name type="scientific">Sphingomonas xinjiangensis</name>
    <dbReference type="NCBI Taxonomy" id="643568"/>
    <lineage>
        <taxon>Bacteria</taxon>
        <taxon>Pseudomonadati</taxon>
        <taxon>Pseudomonadota</taxon>
        <taxon>Alphaproteobacteria</taxon>
        <taxon>Sphingomonadales</taxon>
        <taxon>Sphingomonadaceae</taxon>
        <taxon>Sphingomonas</taxon>
    </lineage>
</organism>
<comment type="caution">
    <text evidence="1">The sequence shown here is derived from an EMBL/GenBank/DDBJ whole genome shotgun (WGS) entry which is preliminary data.</text>
</comment>
<reference evidence="1 2" key="1">
    <citation type="submission" date="2020-08" db="EMBL/GenBank/DDBJ databases">
        <title>Genomic Encyclopedia of Type Strains, Phase IV (KMG-IV): sequencing the most valuable type-strain genomes for metagenomic binning, comparative biology and taxonomic classification.</title>
        <authorList>
            <person name="Goeker M."/>
        </authorList>
    </citation>
    <scope>NUCLEOTIDE SEQUENCE [LARGE SCALE GENOMIC DNA]</scope>
    <source>
        <strain evidence="1 2">DSM 26736</strain>
    </source>
</reference>
<proteinExistence type="predicted"/>
<evidence type="ECO:0000313" key="2">
    <source>
        <dbReference type="Proteomes" id="UP000527143"/>
    </source>
</evidence>
<dbReference type="RefSeq" id="WP_184084780.1">
    <property type="nucleotide sequence ID" value="NZ_JACIJF010000002.1"/>
</dbReference>
<evidence type="ECO:0008006" key="3">
    <source>
        <dbReference type="Google" id="ProtNLM"/>
    </source>
</evidence>
<gene>
    <name evidence="1" type="ORF">FHT02_000910</name>
</gene>
<sequence>MITKETIYLAYRDWCSAMRKARPLEQQAFLNELRRMSAQEADFPLIVRKTNKFNGWQYVGPVAPATTVTNTHLQQRGIPCAGVFVIAFSTVRHVRDNRPVTDTKPSWKSFADFLEGQSKRPGIDKGRTLCVCPAIYDDGVIRAKSRVVGWNWFAADIDNKEGNQPHSTIEAVTEKMRAQDAPFVIYTTTSHKSDGHCFRLMFPLDRLVEREEFAEVWASFAQWLGCVDVKTKDESRLFIAPRAWPGAEFHRHDAGEPVCVDLIKLTNPVVVPARASKTLTSAFIDTSGLKLPCPSQISLHGDFVTNESLSKACTGAPGTRMFPFMVRTGVRALLKGYAISADDLASIGFQFATSIGRDTSDIDHDAENAHAAAVSRYAELMAERVEKQCPVKEKLKKWKK</sequence>
<accession>A0A840YFY5</accession>
<name>A0A840YFY5_9SPHN</name>
<evidence type="ECO:0000313" key="1">
    <source>
        <dbReference type="EMBL" id="MBB5709688.1"/>
    </source>
</evidence>
<dbReference type="AlphaFoldDB" id="A0A840YFY5"/>
<protein>
    <recommendedName>
        <fullName evidence="3">Primase C-terminal 1 domain-containing protein</fullName>
    </recommendedName>
</protein>
<dbReference type="Proteomes" id="UP000527143">
    <property type="component" value="Unassembled WGS sequence"/>
</dbReference>
<dbReference type="EMBL" id="JACIJF010000002">
    <property type="protein sequence ID" value="MBB5709688.1"/>
    <property type="molecule type" value="Genomic_DNA"/>
</dbReference>